<keyword evidence="2" id="KW-0812">Transmembrane</keyword>
<keyword evidence="5" id="KW-0472">Membrane</keyword>
<dbReference type="Pfam" id="PF08637">
    <property type="entry name" value="NCA2"/>
    <property type="match status" value="1"/>
</dbReference>
<keyword evidence="4" id="KW-0496">Mitochondrion</keyword>
<name>A0A9N8VWN8_9GLOM</name>
<dbReference type="PANTHER" id="PTHR28234">
    <property type="entry name" value="NUCLEAR CONTROL OF ATPASE PROTEIN 2"/>
    <property type="match status" value="1"/>
</dbReference>
<proteinExistence type="predicted"/>
<reference evidence="7" key="1">
    <citation type="submission" date="2021-06" db="EMBL/GenBank/DDBJ databases">
        <authorList>
            <person name="Kallberg Y."/>
            <person name="Tangrot J."/>
            <person name="Rosling A."/>
        </authorList>
    </citation>
    <scope>NUCLEOTIDE SEQUENCE</scope>
    <source>
        <strain evidence="7">IA702</strain>
    </source>
</reference>
<comment type="subcellular location">
    <subcellularLocation>
        <location evidence="1">Mitochondrion membrane</location>
        <topology evidence="1">Multi-pass membrane protein</topology>
    </subcellularLocation>
</comment>
<evidence type="ECO:0000256" key="1">
    <source>
        <dbReference type="ARBA" id="ARBA00004225"/>
    </source>
</evidence>
<accession>A0A9N8VWN8</accession>
<evidence type="ECO:0000256" key="6">
    <source>
        <dbReference type="SAM" id="Coils"/>
    </source>
</evidence>
<dbReference type="AlphaFoldDB" id="A0A9N8VWN8"/>
<feature type="coiled-coil region" evidence="6">
    <location>
        <begin position="410"/>
        <end position="445"/>
    </location>
</feature>
<keyword evidence="6" id="KW-0175">Coiled coil</keyword>
<protein>
    <submittedName>
        <fullName evidence="7">8892_t:CDS:1</fullName>
    </submittedName>
</protein>
<sequence length="627" mass="72568">MCFIVEHVQKLNADIETLFNTPNAKASLEYLYERLGANTSDTSESTFESLALLLKRSILNITLDNNTIPTSERILCALGGMEEHVHKHWKIDVDNDNSRIAEGLKMMEWMFLAKVLVAVYANVLENILDAILPLYDDISYWQECEGRSLWILGHFLQTTPHRVYGLSLDVFHNRSSRSLSSMLSSTNLLHLFPSYLQRHYIAHPSHNILSLTKLEIRHKKKFLKDVMDYYATILGLLVRKGPEFEDYTEEDKERVHKIVAFKVMKGIVIIERVLLQARDVGLEKDNMPDAEDAFLYYEVSEPPSFLSCYTHIRSILTTHLPAYRSTNQMIHTTYGRPSAITRYWLPSISVLIFGTKLTRYVTGHQQKIKILINNAAETLEKFWADWVWQPVVGIIETIRHRERRLAVMGKNSLKADLESLERMVIDFAKKRNNLTEEQLAELTEEVREGDLSIVLRAYENELQKPLRSVVQGKLLRTFLIQIQKTKVDMDTAMSALDKLLKSNELNFAFLAVGPSLFIVYIASSWLGNSLLGIRGWWAGNQRIRVALGQLERVLIRKDHPLYMTEGLVLAKAHLLHTYGTHLPKRRNIRAGFLEDVRDLEDPDLTPEQKLLLCERMWRYWSFLRDDK</sequence>
<gene>
    <name evidence="7" type="ORF">POCULU_LOCUS687</name>
</gene>
<dbReference type="Proteomes" id="UP000789572">
    <property type="component" value="Unassembled WGS sequence"/>
</dbReference>
<dbReference type="PANTHER" id="PTHR28234:SF1">
    <property type="entry name" value="NUCLEAR CONTROL OF ATPASE PROTEIN 2"/>
    <property type="match status" value="1"/>
</dbReference>
<dbReference type="GO" id="GO:0005741">
    <property type="term" value="C:mitochondrial outer membrane"/>
    <property type="evidence" value="ECO:0007669"/>
    <property type="project" value="TreeGrafter"/>
</dbReference>
<keyword evidence="8" id="KW-1185">Reference proteome</keyword>
<evidence type="ECO:0000256" key="5">
    <source>
        <dbReference type="ARBA" id="ARBA00023136"/>
    </source>
</evidence>
<dbReference type="EMBL" id="CAJVPJ010000039">
    <property type="protein sequence ID" value="CAG8463604.1"/>
    <property type="molecule type" value="Genomic_DNA"/>
</dbReference>
<evidence type="ECO:0000256" key="3">
    <source>
        <dbReference type="ARBA" id="ARBA00022989"/>
    </source>
</evidence>
<dbReference type="InterPro" id="IPR013946">
    <property type="entry name" value="NCA2-like"/>
</dbReference>
<comment type="caution">
    <text evidence="7">The sequence shown here is derived from an EMBL/GenBank/DDBJ whole genome shotgun (WGS) entry which is preliminary data.</text>
</comment>
<evidence type="ECO:0000256" key="4">
    <source>
        <dbReference type="ARBA" id="ARBA00023128"/>
    </source>
</evidence>
<evidence type="ECO:0000256" key="2">
    <source>
        <dbReference type="ARBA" id="ARBA00022692"/>
    </source>
</evidence>
<evidence type="ECO:0000313" key="7">
    <source>
        <dbReference type="EMBL" id="CAG8463604.1"/>
    </source>
</evidence>
<keyword evidence="3" id="KW-1133">Transmembrane helix</keyword>
<evidence type="ECO:0000313" key="8">
    <source>
        <dbReference type="Proteomes" id="UP000789572"/>
    </source>
</evidence>
<organism evidence="7 8">
    <name type="scientific">Paraglomus occultum</name>
    <dbReference type="NCBI Taxonomy" id="144539"/>
    <lineage>
        <taxon>Eukaryota</taxon>
        <taxon>Fungi</taxon>
        <taxon>Fungi incertae sedis</taxon>
        <taxon>Mucoromycota</taxon>
        <taxon>Glomeromycotina</taxon>
        <taxon>Glomeromycetes</taxon>
        <taxon>Paraglomerales</taxon>
        <taxon>Paraglomeraceae</taxon>
        <taxon>Paraglomus</taxon>
    </lineage>
</organism>
<dbReference type="OrthoDB" id="413313at2759"/>